<evidence type="ECO:0000313" key="4">
    <source>
        <dbReference type="Proteomes" id="UP000029713"/>
    </source>
</evidence>
<protein>
    <submittedName>
        <fullName evidence="3">Glycoside hydrolase family 15</fullName>
    </submittedName>
</protein>
<dbReference type="PANTHER" id="PTHR31616:SF10">
    <property type="entry name" value="TREHALASE"/>
    <property type="match status" value="1"/>
</dbReference>
<dbReference type="PANTHER" id="PTHR31616">
    <property type="entry name" value="TREHALASE"/>
    <property type="match status" value="1"/>
</dbReference>
<dbReference type="Pfam" id="PF19291">
    <property type="entry name" value="TREH_N"/>
    <property type="match status" value="1"/>
</dbReference>
<keyword evidence="4" id="KW-1185">Reference proteome</keyword>
<dbReference type="Gene3D" id="1.50.10.10">
    <property type="match status" value="1"/>
</dbReference>
<feature type="domain" description="Trehalase-like N-terminal" evidence="2">
    <location>
        <begin position="3"/>
        <end position="122"/>
    </location>
</feature>
<dbReference type="GO" id="GO:0005993">
    <property type="term" value="P:trehalose catabolic process"/>
    <property type="evidence" value="ECO:0007669"/>
    <property type="project" value="TreeGrafter"/>
</dbReference>
<dbReference type="Pfam" id="PF00723">
    <property type="entry name" value="Glyco_hydro_15"/>
    <property type="match status" value="1"/>
</dbReference>
<accession>A0A098Y6N1</accession>
<dbReference type="STRING" id="1522368.IN07_17950"/>
<dbReference type="InterPro" id="IPR012341">
    <property type="entry name" value="6hp_glycosidase-like_sf"/>
</dbReference>
<sequence>MSDCASAALISSGGSVDWWCLPRFDSPSVFGRLLDPAAGHWLLAPKDEYTAERDYVEDTLVLRTVFRTESGAVAITDALSLQPGARGHDIGLRSPHALLRRVEGLEGAVTLQTTVSPRFEYGLTVPRWSGDRGSWSAHVGPVALRLTTPVDLHAHGGDLRGGFRVGAGERVGFRLAFTPPYEDDGGPGAEPADAIEDTVAGWRSWSELHRGYQGRHVTQVRRSALVLQGLTYQRTGAVVAAATTSLPEELGGSLNWDYRFAWLRDVSLTLQALWVAACPHEANRFFDWLTAAVGQVGDAPLQIMYGVEGERDLTEHTLDHLAGYRDSRPVRVGNDAWKQRQLDVLGEILFAAHLLREQVTPFSEATQDLLVTLADQAARDWQQPDAGMWESRDQPRDYTSSKVMCWVALDRAIALADDLGDRARPDEWKRARGEVRETVLEQAWSESAGAYAGAFGSDSLDASVLMMPLVGFLPADDPRMLSTIEAVRDRLTDGWLVRRWDGDIAGFLICSFWLVECLALAGKVDEAETWFDHLLDLGNDLGLFAEEVDPASGEQLGNYPQAFSHVGLVNAAWRLTQCTSGQDLDDVQ</sequence>
<comment type="caution">
    <text evidence="3">The sequence shown here is derived from an EMBL/GenBank/DDBJ whole genome shotgun (WGS) entry which is preliminary data.</text>
</comment>
<dbReference type="GO" id="GO:0015927">
    <property type="term" value="F:trehalase activity"/>
    <property type="evidence" value="ECO:0007669"/>
    <property type="project" value="TreeGrafter"/>
</dbReference>
<evidence type="ECO:0000259" key="2">
    <source>
        <dbReference type="Pfam" id="PF19291"/>
    </source>
</evidence>
<dbReference type="EMBL" id="JPMX01000079">
    <property type="protein sequence ID" value="KGH45331.1"/>
    <property type="molecule type" value="Genomic_DNA"/>
</dbReference>
<feature type="domain" description="GH15-like" evidence="1">
    <location>
        <begin position="220"/>
        <end position="573"/>
    </location>
</feature>
<evidence type="ECO:0000313" key="3">
    <source>
        <dbReference type="EMBL" id="KGH45331.1"/>
    </source>
</evidence>
<dbReference type="InterPro" id="IPR008928">
    <property type="entry name" value="6-hairpin_glycosidase_sf"/>
</dbReference>
<gene>
    <name evidence="3" type="ORF">IN07_17950</name>
</gene>
<organism evidence="3 4">
    <name type="scientific">Modestobacter caceresii</name>
    <dbReference type="NCBI Taxonomy" id="1522368"/>
    <lineage>
        <taxon>Bacteria</taxon>
        <taxon>Bacillati</taxon>
        <taxon>Actinomycetota</taxon>
        <taxon>Actinomycetes</taxon>
        <taxon>Geodermatophilales</taxon>
        <taxon>Geodermatophilaceae</taxon>
        <taxon>Modestobacter</taxon>
    </lineage>
</organism>
<dbReference type="SUPFAM" id="SSF48208">
    <property type="entry name" value="Six-hairpin glycosidases"/>
    <property type="match status" value="1"/>
</dbReference>
<evidence type="ECO:0000259" key="1">
    <source>
        <dbReference type="Pfam" id="PF00723"/>
    </source>
</evidence>
<name>A0A098Y6N1_9ACTN</name>
<dbReference type="InterPro" id="IPR045582">
    <property type="entry name" value="Trehalase-like_N"/>
</dbReference>
<keyword evidence="3" id="KW-0378">Hydrolase</keyword>
<dbReference type="InterPro" id="IPR011613">
    <property type="entry name" value="GH15-like"/>
</dbReference>
<reference evidence="3 4" key="1">
    <citation type="submission" date="2014-07" db="EMBL/GenBank/DDBJ databases">
        <title>Biosystematic studies on Modestobacter strains isolated from extreme hyper-arid desert soil and from historic building.</title>
        <authorList>
            <person name="Bukarasam K."/>
            <person name="Bull A."/>
            <person name="Girard G."/>
            <person name="van Wezel G."/>
            <person name="Goodfellow M."/>
        </authorList>
    </citation>
    <scope>NUCLEOTIDE SEQUENCE [LARGE SCALE GENOMIC DNA]</scope>
    <source>
        <strain evidence="3 4">KNN45-2b</strain>
    </source>
</reference>
<dbReference type="Proteomes" id="UP000029713">
    <property type="component" value="Unassembled WGS sequence"/>
</dbReference>
<proteinExistence type="predicted"/>
<dbReference type="AlphaFoldDB" id="A0A098Y6N1"/>